<comment type="caution">
    <text evidence="8">The sequence shown here is derived from an EMBL/GenBank/DDBJ whole genome shotgun (WGS) entry which is preliminary data.</text>
</comment>
<name>A0A1J4U6I5_9BACT</name>
<organism evidence="8 9">
    <name type="scientific">Candidatus Magasanikbacteria bacterium CG1_02_32_51</name>
    <dbReference type="NCBI Taxonomy" id="1805238"/>
    <lineage>
        <taxon>Bacteria</taxon>
        <taxon>Candidatus Magasanikiibacteriota</taxon>
    </lineage>
</organism>
<keyword evidence="6" id="KW-1133">Transmembrane helix</keyword>
<dbReference type="EMBL" id="MNVC01000045">
    <property type="protein sequence ID" value="OIO18405.1"/>
    <property type="molecule type" value="Genomic_DNA"/>
</dbReference>
<evidence type="ECO:0000256" key="3">
    <source>
        <dbReference type="ARBA" id="ARBA00023002"/>
    </source>
</evidence>
<protein>
    <recommendedName>
        <fullName evidence="7">Thioredoxin domain-containing protein</fullName>
    </recommendedName>
</protein>
<feature type="domain" description="Thioredoxin" evidence="7">
    <location>
        <begin position="47"/>
        <end position="240"/>
    </location>
</feature>
<dbReference type="Pfam" id="PF13462">
    <property type="entry name" value="Thioredoxin_4"/>
    <property type="match status" value="1"/>
</dbReference>
<dbReference type="InterPro" id="IPR013766">
    <property type="entry name" value="Thioredoxin_domain"/>
</dbReference>
<evidence type="ECO:0000256" key="5">
    <source>
        <dbReference type="ARBA" id="ARBA00023284"/>
    </source>
</evidence>
<evidence type="ECO:0000313" key="9">
    <source>
        <dbReference type="Proteomes" id="UP000181941"/>
    </source>
</evidence>
<dbReference type="PANTHER" id="PTHR13887:SF14">
    <property type="entry name" value="DISULFIDE BOND FORMATION PROTEIN D"/>
    <property type="match status" value="1"/>
</dbReference>
<feature type="transmembrane region" description="Helical" evidence="6">
    <location>
        <begin position="12"/>
        <end position="35"/>
    </location>
</feature>
<dbReference type="PANTHER" id="PTHR13887">
    <property type="entry name" value="GLUTATHIONE S-TRANSFERASE KAPPA"/>
    <property type="match status" value="1"/>
</dbReference>
<comment type="similarity">
    <text evidence="1">Belongs to the thioredoxin family. DsbA subfamily.</text>
</comment>
<keyword evidence="6" id="KW-0472">Membrane</keyword>
<evidence type="ECO:0000313" key="8">
    <source>
        <dbReference type="EMBL" id="OIO18405.1"/>
    </source>
</evidence>
<evidence type="ECO:0000256" key="6">
    <source>
        <dbReference type="SAM" id="Phobius"/>
    </source>
</evidence>
<dbReference type="STRING" id="1805238.AUJ23_03825"/>
<dbReference type="InterPro" id="IPR036249">
    <property type="entry name" value="Thioredoxin-like_sf"/>
</dbReference>
<dbReference type="Proteomes" id="UP000181941">
    <property type="component" value="Unassembled WGS sequence"/>
</dbReference>
<keyword evidence="6" id="KW-0812">Transmembrane</keyword>
<keyword evidence="5" id="KW-0676">Redox-active center</keyword>
<evidence type="ECO:0000259" key="7">
    <source>
        <dbReference type="PROSITE" id="PS51352"/>
    </source>
</evidence>
<dbReference type="PROSITE" id="PS51352">
    <property type="entry name" value="THIOREDOXIN_2"/>
    <property type="match status" value="1"/>
</dbReference>
<accession>A0A1J4U6I5</accession>
<dbReference type="InterPro" id="IPR012336">
    <property type="entry name" value="Thioredoxin-like_fold"/>
</dbReference>
<gene>
    <name evidence="8" type="ORF">AUJ23_03825</name>
</gene>
<dbReference type="SUPFAM" id="SSF52833">
    <property type="entry name" value="Thioredoxin-like"/>
    <property type="match status" value="1"/>
</dbReference>
<evidence type="ECO:0000256" key="2">
    <source>
        <dbReference type="ARBA" id="ARBA00022729"/>
    </source>
</evidence>
<evidence type="ECO:0000256" key="4">
    <source>
        <dbReference type="ARBA" id="ARBA00023157"/>
    </source>
</evidence>
<keyword evidence="3" id="KW-0560">Oxidoreductase</keyword>
<dbReference type="Gene3D" id="3.40.30.10">
    <property type="entry name" value="Glutaredoxin"/>
    <property type="match status" value="1"/>
</dbReference>
<proteinExistence type="inferred from homology"/>
<dbReference type="GO" id="GO:0016491">
    <property type="term" value="F:oxidoreductase activity"/>
    <property type="evidence" value="ECO:0007669"/>
    <property type="project" value="UniProtKB-KW"/>
</dbReference>
<sequence length="241" mass="27645">MPKQSKFWKYLFISLGIIIGLIFIIFLGFFIYYSIQFKYGNNNDIQKITKKYEPNFSTAIDKNAPQNISDYSKLLQKYNPTIGAKDAKITIMAFIDFECPYCQASYPIFAHVLEKYKPVVQVVFKNLPLTEIHPNATLAAIAGTCANEQNKFWEYYDQIFTAKKLDTDSLYNYGTNIGLDINKFDLCVKSQKYVDNIERDLTDAVSIGLRGTPTYIINGEIVEGNITADEWDKLIIKNLNK</sequence>
<keyword evidence="4" id="KW-1015">Disulfide bond</keyword>
<dbReference type="AlphaFoldDB" id="A0A1J4U6I5"/>
<keyword evidence="2" id="KW-0732">Signal</keyword>
<reference evidence="8 9" key="1">
    <citation type="journal article" date="2016" name="Environ. Microbiol.">
        <title>Genomic resolution of a cold subsurface aquifer community provides metabolic insights for novel microbes adapted to high CO concentrations.</title>
        <authorList>
            <person name="Probst A.J."/>
            <person name="Castelle C.J."/>
            <person name="Singh A."/>
            <person name="Brown C.T."/>
            <person name="Anantharaman K."/>
            <person name="Sharon I."/>
            <person name="Hug L.A."/>
            <person name="Burstein D."/>
            <person name="Emerson J.B."/>
            <person name="Thomas B.C."/>
            <person name="Banfield J.F."/>
        </authorList>
    </citation>
    <scope>NUCLEOTIDE SEQUENCE [LARGE SCALE GENOMIC DNA]</scope>
    <source>
        <strain evidence="8">CG1_02_32_51</strain>
    </source>
</reference>
<evidence type="ECO:0000256" key="1">
    <source>
        <dbReference type="ARBA" id="ARBA00005791"/>
    </source>
</evidence>